<protein>
    <submittedName>
        <fullName evidence="1">DUF2515 domain-containing protein</fullName>
    </submittedName>
</protein>
<proteinExistence type="predicted"/>
<organism evidence="1 2">
    <name type="scientific">Paenibacillus radicis</name>
    <name type="common">ex Xue et al. 2023</name>
    <dbReference type="NCBI Taxonomy" id="2972489"/>
    <lineage>
        <taxon>Bacteria</taxon>
        <taxon>Bacillati</taxon>
        <taxon>Bacillota</taxon>
        <taxon>Bacilli</taxon>
        <taxon>Bacillales</taxon>
        <taxon>Paenibacillaceae</taxon>
        <taxon>Paenibacillus</taxon>
    </lineage>
</organism>
<gene>
    <name evidence="1" type="ORF">NV381_01655</name>
</gene>
<evidence type="ECO:0000313" key="2">
    <source>
        <dbReference type="Proteomes" id="UP001300012"/>
    </source>
</evidence>
<evidence type="ECO:0000313" key="1">
    <source>
        <dbReference type="EMBL" id="MCR8629898.1"/>
    </source>
</evidence>
<accession>A0ABT1Y9P5</accession>
<dbReference type="Pfam" id="PF10720">
    <property type="entry name" value="DUF2515"/>
    <property type="match status" value="1"/>
</dbReference>
<sequence>MGDGGFRWNGMDLLQKLTEIPQELVHWVKGKTATLLYESSQLNSMQGIHIQHKHVAALRTLIKNMHEPAIGPVKGGTVASVTSLTASDQALVQRIREDTAHHNRNNLTRTSAYLNMFKSHPELHWAFLAHMVSRNGGWNMTDLRGEMLPYLLNEAQIGNVFALLERANGLIFHDAYPQLLLYSASRRAASPLFYLLPHLQVSVFMRPVWELFWVQSDSALLTQALIVNEQHYIEQRIIQHPTYRDLVLNTLFFNAQSLLQLNQVVLPYVDGNKMHLAGLILENFKNLFERIETGKKLYAILFGVPVVYEGAKRFANSRLHTASRADYWPQLFSSVRQTAPVPRGLLKERLDGCRLKPGASPLYSPKLAYAWHNYAVDPPEPGDWFEHDRGRCLSYLASVQPPFSFEMTHEHCLGLNKIELAVLAGDIWK</sequence>
<dbReference type="Proteomes" id="UP001300012">
    <property type="component" value="Unassembled WGS sequence"/>
</dbReference>
<reference evidence="1 2" key="1">
    <citation type="submission" date="2022-08" db="EMBL/GenBank/DDBJ databases">
        <title>Paenibacillus endoradicis sp. nov., Paenibacillus radicibacter sp. nov and Paenibacillus pararadicis sp. nov., three cold-adapted plant growth-promoting bacteria isolated from root of Larix gmelinii in Great Khingan.</title>
        <authorList>
            <person name="Xue H."/>
        </authorList>
    </citation>
    <scope>NUCLEOTIDE SEQUENCE [LARGE SCALE GENOMIC DNA]</scope>
    <source>
        <strain evidence="1 2">N5-1-1-5</strain>
    </source>
</reference>
<comment type="caution">
    <text evidence="1">The sequence shown here is derived from an EMBL/GenBank/DDBJ whole genome shotgun (WGS) entry which is preliminary data.</text>
</comment>
<dbReference type="EMBL" id="JANQBD010000001">
    <property type="protein sequence ID" value="MCR8629898.1"/>
    <property type="molecule type" value="Genomic_DNA"/>
</dbReference>
<dbReference type="RefSeq" id="WP_258211507.1">
    <property type="nucleotide sequence ID" value="NZ_JANQBD010000001.1"/>
</dbReference>
<name>A0ABT1Y9P5_9BACL</name>
<dbReference type="InterPro" id="IPR019658">
    <property type="entry name" value="DUF2515"/>
</dbReference>
<keyword evidence="2" id="KW-1185">Reference proteome</keyword>